<comment type="caution">
    <text evidence="1">The sequence shown here is derived from an EMBL/GenBank/DDBJ whole genome shotgun (WGS) entry which is preliminary data.</text>
</comment>
<gene>
    <name evidence="1" type="ORF">PAECIP111893_00403</name>
</gene>
<reference evidence="1" key="1">
    <citation type="submission" date="2022-01" db="EMBL/GenBank/DDBJ databases">
        <authorList>
            <person name="Criscuolo A."/>
        </authorList>
    </citation>
    <scope>NUCLEOTIDE SEQUENCE</scope>
    <source>
        <strain evidence="1">CIP111893</strain>
    </source>
</reference>
<keyword evidence="2" id="KW-1185">Reference proteome</keyword>
<accession>A0ABN8FVJ2</accession>
<proteinExistence type="predicted"/>
<evidence type="ECO:0000313" key="1">
    <source>
        <dbReference type="EMBL" id="CAH1193203.1"/>
    </source>
</evidence>
<dbReference type="EMBL" id="CAKMMF010000002">
    <property type="protein sequence ID" value="CAH1193203.1"/>
    <property type="molecule type" value="Genomic_DNA"/>
</dbReference>
<sequence>MTYFAPFGHYPQDSVKMPACVSDYIPYFHLHVQKRTLNKPPIIILGLWKIFVEIRTFVCYYSNRNKRSYLLCVPRGCFNFRAFN</sequence>
<evidence type="ECO:0000313" key="2">
    <source>
        <dbReference type="Proteomes" id="UP000838686"/>
    </source>
</evidence>
<dbReference type="Proteomes" id="UP000838686">
    <property type="component" value="Unassembled WGS sequence"/>
</dbReference>
<protein>
    <submittedName>
        <fullName evidence="1">Uncharacterized protein</fullName>
    </submittedName>
</protein>
<organism evidence="1 2">
    <name type="scientific">Paenibacillus plantiphilus</name>
    <dbReference type="NCBI Taxonomy" id="2905650"/>
    <lineage>
        <taxon>Bacteria</taxon>
        <taxon>Bacillati</taxon>
        <taxon>Bacillota</taxon>
        <taxon>Bacilli</taxon>
        <taxon>Bacillales</taxon>
        <taxon>Paenibacillaceae</taxon>
        <taxon>Paenibacillus</taxon>
    </lineage>
</organism>
<name>A0ABN8FVJ2_9BACL</name>